<comment type="subcellular location">
    <subcellularLocation>
        <location evidence="2">Membrane</location>
        <topology evidence="2">Single-pass membrane protein</topology>
    </subcellularLocation>
</comment>
<comment type="similarity">
    <text evidence="13">Belongs to the RING-type zinc finger family. ATL subfamily.</text>
</comment>
<gene>
    <name evidence="18" type="ORF">CTI12_AA413780</name>
</gene>
<keyword evidence="11 15" id="KW-1133">Transmembrane helix</keyword>
<dbReference type="GO" id="GO:0008270">
    <property type="term" value="F:zinc ion binding"/>
    <property type="evidence" value="ECO:0007669"/>
    <property type="project" value="UniProtKB-KW"/>
</dbReference>
<keyword evidence="9" id="KW-0833">Ubl conjugation pathway</keyword>
<evidence type="ECO:0000256" key="12">
    <source>
        <dbReference type="ARBA" id="ARBA00023136"/>
    </source>
</evidence>
<evidence type="ECO:0000259" key="17">
    <source>
        <dbReference type="PROSITE" id="PS50089"/>
    </source>
</evidence>
<evidence type="ECO:0000313" key="19">
    <source>
        <dbReference type="Proteomes" id="UP000245207"/>
    </source>
</evidence>
<reference evidence="18 19" key="1">
    <citation type="journal article" date="2018" name="Mol. Plant">
        <title>The genome of Artemisia annua provides insight into the evolution of Asteraceae family and artemisinin biosynthesis.</title>
        <authorList>
            <person name="Shen Q."/>
            <person name="Zhang L."/>
            <person name="Liao Z."/>
            <person name="Wang S."/>
            <person name="Yan T."/>
            <person name="Shi P."/>
            <person name="Liu M."/>
            <person name="Fu X."/>
            <person name="Pan Q."/>
            <person name="Wang Y."/>
            <person name="Lv Z."/>
            <person name="Lu X."/>
            <person name="Zhang F."/>
            <person name="Jiang W."/>
            <person name="Ma Y."/>
            <person name="Chen M."/>
            <person name="Hao X."/>
            <person name="Li L."/>
            <person name="Tang Y."/>
            <person name="Lv G."/>
            <person name="Zhou Y."/>
            <person name="Sun X."/>
            <person name="Brodelius P.E."/>
            <person name="Rose J.K.C."/>
            <person name="Tang K."/>
        </authorList>
    </citation>
    <scope>NUCLEOTIDE SEQUENCE [LARGE SCALE GENOMIC DNA]</scope>
    <source>
        <strain evidence="19">cv. Huhao1</strain>
        <tissue evidence="18">Leaf</tissue>
    </source>
</reference>
<dbReference type="FunFam" id="3.30.40.10:FF:000187">
    <property type="entry name" value="E3 ubiquitin-protein ligase ATL6"/>
    <property type="match status" value="1"/>
</dbReference>
<dbReference type="PANTHER" id="PTHR14155:SF610">
    <property type="entry name" value="OS01G0755700 PROTEIN"/>
    <property type="match status" value="1"/>
</dbReference>
<dbReference type="CDD" id="cd16461">
    <property type="entry name" value="RING-H2_EL5-like"/>
    <property type="match status" value="1"/>
</dbReference>
<proteinExistence type="inferred from homology"/>
<dbReference type="GO" id="GO:0061630">
    <property type="term" value="F:ubiquitin protein ligase activity"/>
    <property type="evidence" value="ECO:0007669"/>
    <property type="project" value="UniProtKB-EC"/>
</dbReference>
<accession>A0A2U1M6P0</accession>
<keyword evidence="5" id="KW-0808">Transferase</keyword>
<dbReference type="EMBL" id="PKPP01006312">
    <property type="protein sequence ID" value="PWA56932.1"/>
    <property type="molecule type" value="Genomic_DNA"/>
</dbReference>
<evidence type="ECO:0000313" key="18">
    <source>
        <dbReference type="EMBL" id="PWA56932.1"/>
    </source>
</evidence>
<feature type="chain" id="PRO_5015638906" description="RING-type E3 ubiquitin transferase" evidence="16">
    <location>
        <begin position="36"/>
        <end position="305"/>
    </location>
</feature>
<dbReference type="Pfam" id="PF13639">
    <property type="entry name" value="zf-RING_2"/>
    <property type="match status" value="1"/>
</dbReference>
<comment type="catalytic activity">
    <reaction evidence="1">
        <text>S-ubiquitinyl-[E2 ubiquitin-conjugating enzyme]-L-cysteine + [acceptor protein]-L-lysine = [E2 ubiquitin-conjugating enzyme]-L-cysteine + N(6)-ubiquitinyl-[acceptor protein]-L-lysine.</text>
        <dbReference type="EC" id="2.3.2.27"/>
    </reaction>
</comment>
<name>A0A2U1M6P0_ARTAN</name>
<keyword evidence="8 14" id="KW-0863">Zinc-finger</keyword>
<dbReference type="Gene3D" id="3.30.40.10">
    <property type="entry name" value="Zinc/RING finger domain, C3HC4 (zinc finger)"/>
    <property type="match status" value="1"/>
</dbReference>
<dbReference type="InterPro" id="IPR013083">
    <property type="entry name" value="Znf_RING/FYVE/PHD"/>
</dbReference>
<feature type="signal peptide" evidence="16">
    <location>
        <begin position="1"/>
        <end position="35"/>
    </location>
</feature>
<dbReference type="OrthoDB" id="8062037at2759"/>
<evidence type="ECO:0000256" key="9">
    <source>
        <dbReference type="ARBA" id="ARBA00022786"/>
    </source>
</evidence>
<evidence type="ECO:0000256" key="5">
    <source>
        <dbReference type="ARBA" id="ARBA00022679"/>
    </source>
</evidence>
<evidence type="ECO:0000256" key="11">
    <source>
        <dbReference type="ARBA" id="ARBA00022989"/>
    </source>
</evidence>
<evidence type="ECO:0000256" key="6">
    <source>
        <dbReference type="ARBA" id="ARBA00022692"/>
    </source>
</evidence>
<dbReference type="PANTHER" id="PTHR14155">
    <property type="entry name" value="RING FINGER DOMAIN-CONTAINING"/>
    <property type="match status" value="1"/>
</dbReference>
<evidence type="ECO:0000256" key="10">
    <source>
        <dbReference type="ARBA" id="ARBA00022833"/>
    </source>
</evidence>
<protein>
    <recommendedName>
        <fullName evidence="4">RING-type E3 ubiquitin transferase</fullName>
        <ecNumber evidence="4">2.3.2.27</ecNumber>
    </recommendedName>
</protein>
<dbReference type="STRING" id="35608.A0A2U1M6P0"/>
<evidence type="ECO:0000256" key="14">
    <source>
        <dbReference type="PROSITE-ProRule" id="PRU00175"/>
    </source>
</evidence>
<organism evidence="18 19">
    <name type="scientific">Artemisia annua</name>
    <name type="common">Sweet wormwood</name>
    <dbReference type="NCBI Taxonomy" id="35608"/>
    <lineage>
        <taxon>Eukaryota</taxon>
        <taxon>Viridiplantae</taxon>
        <taxon>Streptophyta</taxon>
        <taxon>Embryophyta</taxon>
        <taxon>Tracheophyta</taxon>
        <taxon>Spermatophyta</taxon>
        <taxon>Magnoliopsida</taxon>
        <taxon>eudicotyledons</taxon>
        <taxon>Gunneridae</taxon>
        <taxon>Pentapetalae</taxon>
        <taxon>asterids</taxon>
        <taxon>campanulids</taxon>
        <taxon>Asterales</taxon>
        <taxon>Asteraceae</taxon>
        <taxon>Asteroideae</taxon>
        <taxon>Anthemideae</taxon>
        <taxon>Artemisiinae</taxon>
        <taxon>Artemisia</taxon>
    </lineage>
</organism>
<comment type="caution">
    <text evidence="18">The sequence shown here is derived from an EMBL/GenBank/DDBJ whole genome shotgun (WGS) entry which is preliminary data.</text>
</comment>
<keyword evidence="12 15" id="KW-0472">Membrane</keyword>
<dbReference type="Proteomes" id="UP000245207">
    <property type="component" value="Unassembled WGS sequence"/>
</dbReference>
<evidence type="ECO:0000256" key="15">
    <source>
        <dbReference type="SAM" id="Phobius"/>
    </source>
</evidence>
<feature type="domain" description="RING-type" evidence="17">
    <location>
        <begin position="140"/>
        <end position="182"/>
    </location>
</feature>
<feature type="transmembrane region" description="Helical" evidence="15">
    <location>
        <begin position="59"/>
        <end position="81"/>
    </location>
</feature>
<dbReference type="InterPro" id="IPR053238">
    <property type="entry name" value="RING-H2_zinc_finger"/>
</dbReference>
<dbReference type="AlphaFoldDB" id="A0A2U1M6P0"/>
<evidence type="ECO:0000256" key="4">
    <source>
        <dbReference type="ARBA" id="ARBA00012483"/>
    </source>
</evidence>
<sequence length="305" mass="34184">MDQINFSLKEITKYHHKWIVVALVLVLVAANGSRAAEIPNEPPTVSPPNKTGPKLNQHILIGLGCVLIPLLLICLIFFFYIRRCAEKQLALAANTGYHSQRSSMKITVARGLDPTVIAAFKSFMYSAVKEIKLGQHVLECAVCLNEFKDHEALRLLPECSHVFHRECIDKWLGLHVTCPVCRASLVPKPNNESESCCGPNGPLNSHVSVKVTDLKHDMLPRGKFSRSYSMGHLVVRQPVVNVERYTLMLRKEAQYFMDNLSANPSTSLDVMFPMENGLKHCLKSSSANFVRGSDYFDYESLKTIV</sequence>
<keyword evidence="19" id="KW-1185">Reference proteome</keyword>
<keyword evidence="10" id="KW-0862">Zinc</keyword>
<evidence type="ECO:0000256" key="16">
    <source>
        <dbReference type="SAM" id="SignalP"/>
    </source>
</evidence>
<dbReference type="GO" id="GO:0016020">
    <property type="term" value="C:membrane"/>
    <property type="evidence" value="ECO:0007669"/>
    <property type="project" value="UniProtKB-SubCell"/>
</dbReference>
<dbReference type="InterPro" id="IPR001841">
    <property type="entry name" value="Znf_RING"/>
</dbReference>
<dbReference type="SMART" id="SM00184">
    <property type="entry name" value="RING"/>
    <property type="match status" value="1"/>
</dbReference>
<keyword evidence="16" id="KW-0732">Signal</keyword>
<dbReference type="PROSITE" id="PS50089">
    <property type="entry name" value="ZF_RING_2"/>
    <property type="match status" value="1"/>
</dbReference>
<evidence type="ECO:0000256" key="8">
    <source>
        <dbReference type="ARBA" id="ARBA00022771"/>
    </source>
</evidence>
<evidence type="ECO:0000256" key="3">
    <source>
        <dbReference type="ARBA" id="ARBA00004906"/>
    </source>
</evidence>
<keyword evidence="7" id="KW-0479">Metal-binding</keyword>
<comment type="pathway">
    <text evidence="3">Protein modification; protein ubiquitination.</text>
</comment>
<keyword evidence="6 15" id="KW-0812">Transmembrane</keyword>
<evidence type="ECO:0000256" key="13">
    <source>
        <dbReference type="ARBA" id="ARBA00024209"/>
    </source>
</evidence>
<evidence type="ECO:0000256" key="7">
    <source>
        <dbReference type="ARBA" id="ARBA00022723"/>
    </source>
</evidence>
<dbReference type="SUPFAM" id="SSF57850">
    <property type="entry name" value="RING/U-box"/>
    <property type="match status" value="1"/>
</dbReference>
<evidence type="ECO:0000256" key="1">
    <source>
        <dbReference type="ARBA" id="ARBA00000900"/>
    </source>
</evidence>
<evidence type="ECO:0000256" key="2">
    <source>
        <dbReference type="ARBA" id="ARBA00004167"/>
    </source>
</evidence>
<dbReference type="EC" id="2.3.2.27" evidence="4"/>